<accession>A0A1I5NKQ9</accession>
<dbReference type="STRING" id="1884432.SAMN05518683_103191"/>
<keyword evidence="2" id="KW-1185">Reference proteome</keyword>
<sequence>MPQSLPIASPVSFETKIIELEKRLQALEINKEEDILTLLRVLDTKTTERRGSA</sequence>
<dbReference type="EMBL" id="FOXD01000003">
    <property type="protein sequence ID" value="SFP22379.1"/>
    <property type="molecule type" value="Genomic_DNA"/>
</dbReference>
<reference evidence="2" key="1">
    <citation type="submission" date="2016-10" db="EMBL/GenBank/DDBJ databases">
        <authorList>
            <person name="Varghese N."/>
            <person name="Submissions S."/>
        </authorList>
    </citation>
    <scope>NUCLEOTIDE SEQUENCE [LARGE SCALE GENOMIC DNA]</scope>
    <source>
        <strain evidence="2">S7</strain>
    </source>
</reference>
<name>A0A1I5NKQ9_9BACI</name>
<protein>
    <submittedName>
        <fullName evidence="1">Uncharacterized protein</fullName>
    </submittedName>
</protein>
<gene>
    <name evidence="1" type="ORF">SAMN05518683_103191</name>
</gene>
<organism evidence="1 2">
    <name type="scientific">Salibacterium halotolerans</name>
    <dbReference type="NCBI Taxonomy" id="1884432"/>
    <lineage>
        <taxon>Bacteria</taxon>
        <taxon>Bacillati</taxon>
        <taxon>Bacillota</taxon>
        <taxon>Bacilli</taxon>
        <taxon>Bacillales</taxon>
        <taxon>Bacillaceae</taxon>
    </lineage>
</organism>
<dbReference type="RefSeq" id="WP_170840947.1">
    <property type="nucleotide sequence ID" value="NZ_FOXD01000003.1"/>
</dbReference>
<dbReference type="Proteomes" id="UP000198892">
    <property type="component" value="Unassembled WGS sequence"/>
</dbReference>
<evidence type="ECO:0000313" key="1">
    <source>
        <dbReference type="EMBL" id="SFP22379.1"/>
    </source>
</evidence>
<dbReference type="AlphaFoldDB" id="A0A1I5NKQ9"/>
<proteinExistence type="predicted"/>
<evidence type="ECO:0000313" key="2">
    <source>
        <dbReference type="Proteomes" id="UP000198892"/>
    </source>
</evidence>